<dbReference type="InterPro" id="IPR050302">
    <property type="entry name" value="Rab_GAP_TBC_domain"/>
</dbReference>
<gene>
    <name evidence="3" type="ORF">Esi_0059_0109</name>
</gene>
<evidence type="ECO:0000259" key="2">
    <source>
        <dbReference type="PROSITE" id="PS50086"/>
    </source>
</evidence>
<dbReference type="InParanoid" id="D8LQ94"/>
<feature type="compositionally biased region" description="Basic and acidic residues" evidence="1">
    <location>
        <begin position="420"/>
        <end position="437"/>
    </location>
</feature>
<dbReference type="GO" id="GO:0031267">
    <property type="term" value="F:small GTPase binding"/>
    <property type="evidence" value="ECO:0007669"/>
    <property type="project" value="TreeGrafter"/>
</dbReference>
<dbReference type="AlphaFoldDB" id="D8LQ94"/>
<dbReference type="SUPFAM" id="SSF47923">
    <property type="entry name" value="Ypt/Rab-GAP domain of gyp1p"/>
    <property type="match status" value="2"/>
</dbReference>
<accession>D8LQ94</accession>
<reference evidence="3 4" key="1">
    <citation type="journal article" date="2010" name="Nature">
        <title>The Ectocarpus genome and the independent evolution of multicellularity in brown algae.</title>
        <authorList>
            <person name="Cock J.M."/>
            <person name="Sterck L."/>
            <person name="Rouze P."/>
            <person name="Scornet D."/>
            <person name="Allen A.E."/>
            <person name="Amoutzias G."/>
            <person name="Anthouard V."/>
            <person name="Artiguenave F."/>
            <person name="Aury J.M."/>
            <person name="Badger J.H."/>
            <person name="Beszteri B."/>
            <person name="Billiau K."/>
            <person name="Bonnet E."/>
            <person name="Bothwell J.H."/>
            <person name="Bowler C."/>
            <person name="Boyen C."/>
            <person name="Brownlee C."/>
            <person name="Carrano C.J."/>
            <person name="Charrier B."/>
            <person name="Cho G.Y."/>
            <person name="Coelho S.M."/>
            <person name="Collen J."/>
            <person name="Corre E."/>
            <person name="Da Silva C."/>
            <person name="Delage L."/>
            <person name="Delaroque N."/>
            <person name="Dittami S.M."/>
            <person name="Doulbeau S."/>
            <person name="Elias M."/>
            <person name="Farnham G."/>
            <person name="Gachon C.M."/>
            <person name="Gschloessl B."/>
            <person name="Heesch S."/>
            <person name="Jabbari K."/>
            <person name="Jubin C."/>
            <person name="Kawai H."/>
            <person name="Kimura K."/>
            <person name="Kloareg B."/>
            <person name="Kupper F.C."/>
            <person name="Lang D."/>
            <person name="Le Bail A."/>
            <person name="Leblanc C."/>
            <person name="Lerouge P."/>
            <person name="Lohr M."/>
            <person name="Lopez P.J."/>
            <person name="Martens C."/>
            <person name="Maumus F."/>
            <person name="Michel G."/>
            <person name="Miranda-Saavedra D."/>
            <person name="Morales J."/>
            <person name="Moreau H."/>
            <person name="Motomura T."/>
            <person name="Nagasato C."/>
            <person name="Napoli C.A."/>
            <person name="Nelson D.R."/>
            <person name="Nyvall-Collen P."/>
            <person name="Peters A.F."/>
            <person name="Pommier C."/>
            <person name="Potin P."/>
            <person name="Poulain J."/>
            <person name="Quesneville H."/>
            <person name="Read B."/>
            <person name="Rensing S.A."/>
            <person name="Ritter A."/>
            <person name="Rousvoal S."/>
            <person name="Samanta M."/>
            <person name="Samson G."/>
            <person name="Schroeder D.C."/>
            <person name="Segurens B."/>
            <person name="Strittmatter M."/>
            <person name="Tonon T."/>
            <person name="Tregear J.W."/>
            <person name="Valentin K."/>
            <person name="von Dassow P."/>
            <person name="Yamagishi T."/>
            <person name="Van de Peer Y."/>
            <person name="Wincker P."/>
        </authorList>
    </citation>
    <scope>NUCLEOTIDE SEQUENCE [LARGE SCALE GENOMIC DNA]</scope>
    <source>
        <strain evidence="4">Ec32 / CCAP1310/4</strain>
    </source>
</reference>
<dbReference type="EMBL" id="FN649752">
    <property type="protein sequence ID" value="CBN77474.1"/>
    <property type="molecule type" value="Genomic_DNA"/>
</dbReference>
<dbReference type="PROSITE" id="PS50086">
    <property type="entry name" value="TBC_RABGAP"/>
    <property type="match status" value="1"/>
</dbReference>
<feature type="compositionally biased region" description="Basic and acidic residues" evidence="1">
    <location>
        <begin position="455"/>
        <end position="470"/>
    </location>
</feature>
<feature type="region of interest" description="Disordered" evidence="1">
    <location>
        <begin position="224"/>
        <end position="567"/>
    </location>
</feature>
<dbReference type="PANTHER" id="PTHR47219">
    <property type="entry name" value="RAB GTPASE-ACTIVATING PROTEIN 1-LIKE"/>
    <property type="match status" value="1"/>
</dbReference>
<feature type="domain" description="Rab-GAP TBC" evidence="2">
    <location>
        <begin position="690"/>
        <end position="963"/>
    </location>
</feature>
<dbReference type="GO" id="GO:0005096">
    <property type="term" value="F:GTPase activator activity"/>
    <property type="evidence" value="ECO:0007669"/>
    <property type="project" value="TreeGrafter"/>
</dbReference>
<dbReference type="Gene3D" id="1.10.8.270">
    <property type="entry name" value="putative rabgap domain of human tbc1 domain family member 14 like domains"/>
    <property type="match status" value="1"/>
</dbReference>
<evidence type="ECO:0000313" key="3">
    <source>
        <dbReference type="EMBL" id="CBN77474.1"/>
    </source>
</evidence>
<evidence type="ECO:0000256" key="1">
    <source>
        <dbReference type="SAM" id="MobiDB-lite"/>
    </source>
</evidence>
<feature type="compositionally biased region" description="Gly residues" evidence="1">
    <location>
        <begin position="1144"/>
        <end position="1154"/>
    </location>
</feature>
<feature type="compositionally biased region" description="Basic and acidic residues" evidence="1">
    <location>
        <begin position="295"/>
        <end position="321"/>
    </location>
</feature>
<dbReference type="Proteomes" id="UP000002630">
    <property type="component" value="Linkage Group LG27"/>
</dbReference>
<dbReference type="Pfam" id="PF00566">
    <property type="entry name" value="RabGAP-TBC"/>
    <property type="match status" value="2"/>
</dbReference>
<feature type="compositionally biased region" description="Gly residues" evidence="1">
    <location>
        <begin position="55"/>
        <end position="69"/>
    </location>
</feature>
<organism evidence="3 4">
    <name type="scientific">Ectocarpus siliculosus</name>
    <name type="common">Brown alga</name>
    <name type="synonym">Conferva siliculosa</name>
    <dbReference type="NCBI Taxonomy" id="2880"/>
    <lineage>
        <taxon>Eukaryota</taxon>
        <taxon>Sar</taxon>
        <taxon>Stramenopiles</taxon>
        <taxon>Ochrophyta</taxon>
        <taxon>PX clade</taxon>
        <taxon>Phaeophyceae</taxon>
        <taxon>Ectocarpales</taxon>
        <taxon>Ectocarpaceae</taxon>
        <taxon>Ectocarpus</taxon>
    </lineage>
</organism>
<dbReference type="Gene3D" id="1.10.472.80">
    <property type="entry name" value="Ypt/Rab-GAP domain of gyp1p, domain 3"/>
    <property type="match status" value="1"/>
</dbReference>
<feature type="compositionally biased region" description="Gly residues" evidence="1">
    <location>
        <begin position="526"/>
        <end position="540"/>
    </location>
</feature>
<feature type="compositionally biased region" description="Basic and acidic residues" evidence="1">
    <location>
        <begin position="71"/>
        <end position="87"/>
    </location>
</feature>
<feature type="compositionally biased region" description="Low complexity" evidence="1">
    <location>
        <begin position="224"/>
        <end position="237"/>
    </location>
</feature>
<proteinExistence type="predicted"/>
<feature type="compositionally biased region" description="Polar residues" evidence="1">
    <location>
        <begin position="331"/>
        <end position="342"/>
    </location>
</feature>
<name>D8LQ94_ECTSI</name>
<feature type="compositionally biased region" description="Low complexity" evidence="1">
    <location>
        <begin position="355"/>
        <end position="364"/>
    </location>
</feature>
<feature type="compositionally biased region" description="Basic and acidic residues" evidence="1">
    <location>
        <begin position="261"/>
        <end position="278"/>
    </location>
</feature>
<dbReference type="PANTHER" id="PTHR47219:SF9">
    <property type="entry name" value="GTPASE ACTIVATING PROTEIN AND CENTROSOME-ASSOCIATED, ISOFORM B"/>
    <property type="match status" value="1"/>
</dbReference>
<dbReference type="InterPro" id="IPR000195">
    <property type="entry name" value="Rab-GAP-TBC_dom"/>
</dbReference>
<protein>
    <recommendedName>
        <fullName evidence="2">Rab-GAP TBC domain-containing protein</fullName>
    </recommendedName>
</protein>
<sequence>MRNVRSDAQPANSTGLGGRGGDSSPESFPPGHQSRLAVPRNWRASMSRRRSEGAAGSGSGINSGITRGGSGRKEQQQSSSHLEKDGEWFGDARGVADSASEKVLAAAVQDQEQDSPAMSLLCSITKASANAVPELCSPSSLTGDAAGPRQSRLRQRGGPSRPRFSSVGSAGSGGGAVGGGRGVVAPPPGDYYRLPWYRRPLPSNRRVGVAGGGEATHLKRAVADRAGAVAQQAASKATSPVVSGNAQAEVHATPTANSMAADRDESTREEGGFADRSRSGGTAVAAGTEQPRGTSPEKEHAAESEELEKLRAEVARLKREMASMAAAAATTGITTPKQQKSGGSRRRPSQRIETSSPVASFSSSHAQEKHPAWQWDATAAEGGESSDADGASRPMPNRLRADNSWMQQRRRSSSSSSGTMERRSSGGRTERRYHRDSIGVGFSGTSRPGSVLPAPRKDSSNGGERSRGSSEDIGDEVGLLSPPVNSAKIEGPSPASREKEKTAVVLEGRRRDSGADSINGASVAGAGAGAGGDGADGGARGSESAGSDASVRRGGARGNESAGSDASMRQMSVFFPVIAPPDPNADAGGTETAEGAAALASAAATRIGESVTPPGALRAARAARDAVSAKKQLQQQQQLAARHAPVVYAKIPVETVRRRGGVDGNGRVWRWVLAQRTEDQTVRQAVMSHGLPRFGRRHIWAAWAAVATPETYKKPKQSSDPAKEGSIVNTIAHDVARTKIVHPLFGSGGQGLAMLKRVLVRCAELGAVKEAGYIQGMNYLAGFMLITFADCVLSEREDLKSRSSRNRGTSGGSSTCSSNAPADSAAAGDVTEPSDVQPGPANEGSAAVETEGMGGGAEKEAAAVKEPTVAEVAQIENECVQMLQGVIALQGGVLSRDLWGLHANTELVEDLLSRQCPDVMEHLRKVNLELIVLTPRWFICIYAGSMSNQSVVTRIWDLFMWYGRRGPAVLVWVALAVLHGCRKGMFESHGLPATVKAVRRYAEGCKTFDELVRQAPVGLNEVVAAWEEQGNNRKIALLDGEGALPDRMAAGLVEEMTGEPVYLPPPEVLSPPRHRRSPSGLAPVAATSTAFGIQFPSTPGRPPTPLTSPRSPFPEWAANIFRSSTGGPNEDGGGVPASVDVGSVNGGRGGGGGDNLPPTSPRFSTPSRQRQLRRAASTSWW</sequence>
<feature type="compositionally biased region" description="Gly residues" evidence="1">
    <location>
        <begin position="170"/>
        <end position="182"/>
    </location>
</feature>
<feature type="compositionally biased region" description="Low complexity" evidence="1">
    <location>
        <begin position="806"/>
        <end position="819"/>
    </location>
</feature>
<dbReference type="InterPro" id="IPR035969">
    <property type="entry name" value="Rab-GAP_TBC_sf"/>
</dbReference>
<feature type="region of interest" description="Disordered" evidence="1">
    <location>
        <begin position="1121"/>
        <end position="1181"/>
    </location>
</feature>
<feature type="compositionally biased region" description="Low complexity" evidence="1">
    <location>
        <begin position="1155"/>
        <end position="1169"/>
    </location>
</feature>
<dbReference type="EMBL" id="FN648807">
    <property type="protein sequence ID" value="CBN77474.1"/>
    <property type="molecule type" value="Genomic_DNA"/>
</dbReference>
<feature type="region of interest" description="Disordered" evidence="1">
    <location>
        <begin position="799"/>
        <end position="861"/>
    </location>
</feature>
<keyword evidence="4" id="KW-1185">Reference proteome</keyword>
<evidence type="ECO:0000313" key="4">
    <source>
        <dbReference type="Proteomes" id="UP000002630"/>
    </source>
</evidence>
<dbReference type="SMART" id="SM00164">
    <property type="entry name" value="TBC"/>
    <property type="match status" value="1"/>
</dbReference>
<dbReference type="OrthoDB" id="197278at2759"/>
<feature type="region of interest" description="Disordered" evidence="1">
    <location>
        <begin position="134"/>
        <end position="185"/>
    </location>
</feature>
<feature type="compositionally biased region" description="Basic and acidic residues" evidence="1">
    <location>
        <begin position="496"/>
        <end position="514"/>
    </location>
</feature>
<feature type="region of interest" description="Disordered" evidence="1">
    <location>
        <begin position="1"/>
        <end position="94"/>
    </location>
</feature>
<dbReference type="STRING" id="2880.D8LQ94"/>